<feature type="compositionally biased region" description="Low complexity" evidence="7">
    <location>
        <begin position="198"/>
        <end position="208"/>
    </location>
</feature>
<reference evidence="10" key="1">
    <citation type="submission" date="2020-01" db="EMBL/GenBank/DDBJ databases">
        <title>Draft genome sequence of the Termite Coptotermes fromosanus.</title>
        <authorList>
            <person name="Itakura S."/>
            <person name="Yosikawa Y."/>
            <person name="Umezawa K."/>
        </authorList>
    </citation>
    <scope>NUCLEOTIDE SEQUENCE [LARGE SCALE GENOMIC DNA]</scope>
</reference>
<dbReference type="InParanoid" id="A0A6L2Q1H3"/>
<dbReference type="FunFam" id="1.10.30.10:FF:000004">
    <property type="entry name" value="Transcription factor SOX-10"/>
    <property type="match status" value="1"/>
</dbReference>
<keyword evidence="5 6" id="KW-0539">Nucleus</keyword>
<dbReference type="PROSITE" id="PS50118">
    <property type="entry name" value="HMG_BOX_2"/>
    <property type="match status" value="1"/>
</dbReference>
<evidence type="ECO:0000256" key="5">
    <source>
        <dbReference type="ARBA" id="ARBA00023242"/>
    </source>
</evidence>
<dbReference type="SMART" id="SM00398">
    <property type="entry name" value="HMG"/>
    <property type="match status" value="1"/>
</dbReference>
<evidence type="ECO:0000313" key="9">
    <source>
        <dbReference type="EMBL" id="GFG38636.1"/>
    </source>
</evidence>
<dbReference type="GO" id="GO:0000981">
    <property type="term" value="F:DNA-binding transcription factor activity, RNA polymerase II-specific"/>
    <property type="evidence" value="ECO:0007669"/>
    <property type="project" value="TreeGrafter"/>
</dbReference>
<accession>A0A6L2Q1H3</accession>
<feature type="compositionally biased region" description="Low complexity" evidence="7">
    <location>
        <begin position="120"/>
        <end position="130"/>
    </location>
</feature>
<feature type="compositionally biased region" description="Low complexity" evidence="7">
    <location>
        <begin position="235"/>
        <end position="245"/>
    </location>
</feature>
<dbReference type="InterPro" id="IPR009071">
    <property type="entry name" value="HMG_box_dom"/>
</dbReference>
<dbReference type="CDD" id="cd22031">
    <property type="entry name" value="HMG-box_SoxE"/>
    <property type="match status" value="1"/>
</dbReference>
<protein>
    <recommendedName>
        <fullName evidence="8">HMG box domain-containing protein</fullName>
    </recommendedName>
</protein>
<dbReference type="InterPro" id="IPR050917">
    <property type="entry name" value="SOX_TF"/>
</dbReference>
<dbReference type="Proteomes" id="UP000502823">
    <property type="component" value="Unassembled WGS sequence"/>
</dbReference>
<dbReference type="AlphaFoldDB" id="A0A6L2Q1H3"/>
<feature type="compositionally biased region" description="Gly residues" evidence="7">
    <location>
        <begin position="246"/>
        <end position="256"/>
    </location>
</feature>
<sequence length="337" mass="36077">YDWTLLPVTQKSTAKRKQHIKRPMNAFMVWAQAARRKLADQYPQLHNAELSKTLGKLWRILSEEEKQPFIEEAERLRSAHKKDHPDYKYQPRRRKPPKSAITGSAPSSIIADNGELPGTSGVSSSSSSVGPDPAPSRCHRMKLCLPDSPPGPDCSFAKLYADREVADTSVRQAVSSEDLATHKAYSCGHSQYQLVSGSGVDSSGGADSHVMSRHHHQTFSRATSVNSGFVYGTTGASGPASSGLTGSPGGTSGGYGLRSPGTPAGGGYVPGPGSDFLHHHHHLHPSPTPGTGMSNASHHQSAPPPASPFPTTSFPATHHQAFYPYGPPQGPYYMSPR</sequence>
<dbReference type="OrthoDB" id="6247875at2759"/>
<feature type="compositionally biased region" description="Basic and acidic residues" evidence="7">
    <location>
        <begin position="74"/>
        <end position="89"/>
    </location>
</feature>
<dbReference type="PANTHER" id="PTHR45803">
    <property type="entry name" value="SOX100B"/>
    <property type="match status" value="1"/>
</dbReference>
<dbReference type="Pfam" id="PF00505">
    <property type="entry name" value="HMG_box"/>
    <property type="match status" value="1"/>
</dbReference>
<feature type="non-terminal residue" evidence="9">
    <location>
        <position position="1"/>
    </location>
</feature>
<feature type="DNA-binding region" description="HMG box" evidence="6">
    <location>
        <begin position="20"/>
        <end position="88"/>
    </location>
</feature>
<evidence type="ECO:0000259" key="8">
    <source>
        <dbReference type="PROSITE" id="PS50118"/>
    </source>
</evidence>
<feature type="domain" description="HMG box" evidence="8">
    <location>
        <begin position="20"/>
        <end position="88"/>
    </location>
</feature>
<dbReference type="GO" id="GO:0005634">
    <property type="term" value="C:nucleus"/>
    <property type="evidence" value="ECO:0007669"/>
    <property type="project" value="UniProtKB-SubCell"/>
</dbReference>
<dbReference type="PANTHER" id="PTHR45803:SF5">
    <property type="entry name" value="SOX100B"/>
    <property type="match status" value="1"/>
</dbReference>
<keyword evidence="4" id="KW-0804">Transcription</keyword>
<keyword evidence="2" id="KW-0805">Transcription regulation</keyword>
<organism evidence="9 10">
    <name type="scientific">Coptotermes formosanus</name>
    <name type="common">Formosan subterranean termite</name>
    <dbReference type="NCBI Taxonomy" id="36987"/>
    <lineage>
        <taxon>Eukaryota</taxon>
        <taxon>Metazoa</taxon>
        <taxon>Ecdysozoa</taxon>
        <taxon>Arthropoda</taxon>
        <taxon>Hexapoda</taxon>
        <taxon>Insecta</taxon>
        <taxon>Pterygota</taxon>
        <taxon>Neoptera</taxon>
        <taxon>Polyneoptera</taxon>
        <taxon>Dictyoptera</taxon>
        <taxon>Blattodea</taxon>
        <taxon>Blattoidea</taxon>
        <taxon>Termitoidae</taxon>
        <taxon>Rhinotermitidae</taxon>
        <taxon>Coptotermes</taxon>
    </lineage>
</organism>
<evidence type="ECO:0000256" key="1">
    <source>
        <dbReference type="ARBA" id="ARBA00004123"/>
    </source>
</evidence>
<dbReference type="Gene3D" id="1.10.30.10">
    <property type="entry name" value="High mobility group box domain"/>
    <property type="match status" value="1"/>
</dbReference>
<dbReference type="EMBL" id="BLKM01000799">
    <property type="protein sequence ID" value="GFG38636.1"/>
    <property type="molecule type" value="Genomic_DNA"/>
</dbReference>
<keyword evidence="3 6" id="KW-0238">DNA-binding</keyword>
<evidence type="ECO:0000313" key="10">
    <source>
        <dbReference type="Proteomes" id="UP000502823"/>
    </source>
</evidence>
<comment type="caution">
    <text evidence="9">The sequence shown here is derived from an EMBL/GenBank/DDBJ whole genome shotgun (WGS) entry which is preliminary data.</text>
</comment>
<evidence type="ECO:0000256" key="7">
    <source>
        <dbReference type="SAM" id="MobiDB-lite"/>
    </source>
</evidence>
<keyword evidence="10" id="KW-1185">Reference proteome</keyword>
<evidence type="ECO:0000256" key="4">
    <source>
        <dbReference type="ARBA" id="ARBA00023163"/>
    </source>
</evidence>
<dbReference type="GO" id="GO:0000978">
    <property type="term" value="F:RNA polymerase II cis-regulatory region sequence-specific DNA binding"/>
    <property type="evidence" value="ECO:0007669"/>
    <property type="project" value="TreeGrafter"/>
</dbReference>
<evidence type="ECO:0000256" key="3">
    <source>
        <dbReference type="ARBA" id="ARBA00023125"/>
    </source>
</evidence>
<name>A0A6L2Q1H3_COPFO</name>
<evidence type="ECO:0000256" key="2">
    <source>
        <dbReference type="ARBA" id="ARBA00023015"/>
    </source>
</evidence>
<feature type="region of interest" description="Disordered" evidence="7">
    <location>
        <begin position="198"/>
        <end position="219"/>
    </location>
</feature>
<dbReference type="SUPFAM" id="SSF47095">
    <property type="entry name" value="HMG-box"/>
    <property type="match status" value="1"/>
</dbReference>
<feature type="region of interest" description="Disordered" evidence="7">
    <location>
        <begin position="74"/>
        <end position="144"/>
    </location>
</feature>
<feature type="region of interest" description="Disordered" evidence="7">
    <location>
        <begin position="235"/>
        <end position="337"/>
    </location>
</feature>
<comment type="subcellular location">
    <subcellularLocation>
        <location evidence="1">Nucleus</location>
    </subcellularLocation>
</comment>
<dbReference type="InterPro" id="IPR036910">
    <property type="entry name" value="HMG_box_dom_sf"/>
</dbReference>
<proteinExistence type="predicted"/>
<evidence type="ECO:0000256" key="6">
    <source>
        <dbReference type="PROSITE-ProRule" id="PRU00267"/>
    </source>
</evidence>
<gene>
    <name evidence="9" type="ORF">Cfor_09231</name>
</gene>
<feature type="compositionally biased region" description="Low complexity" evidence="7">
    <location>
        <begin position="309"/>
        <end position="319"/>
    </location>
</feature>